<gene>
    <name evidence="15 17 18" type="ORF">SRAE_0000002000</name>
</gene>
<evidence type="ECO:0000256" key="1">
    <source>
        <dbReference type="ARBA" id="ARBA00001933"/>
    </source>
</evidence>
<dbReference type="InterPro" id="IPR009006">
    <property type="entry name" value="Ala_racemase/Decarboxylase_C"/>
</dbReference>
<keyword evidence="3 11" id="KW-0663">Pyridoxal phosphate</keyword>
<reference evidence="15" key="1">
    <citation type="submission" date="2014-09" db="EMBL/GenBank/DDBJ databases">
        <authorList>
            <person name="Aslett A.Martin."/>
        </authorList>
    </citation>
    <scope>NUCLEOTIDE SEQUENCE</scope>
    <source>
        <strain evidence="15">ED321 Heterogonic</strain>
    </source>
</reference>
<accession>A0A090MRM6</accession>
<comment type="function">
    <text evidence="8">Catalyzes the first and rate-limiting step of polyamine biosynthesis that converts ornithine into putrescine, which is the precursor for the polyamines, spermidine and spermine. Polyamines are essential for cell proliferation and are implicated in cellular processes, ranging from DNA replication to apoptosis.</text>
</comment>
<evidence type="ECO:0000256" key="8">
    <source>
        <dbReference type="ARBA" id="ARBA00037173"/>
    </source>
</evidence>
<evidence type="ECO:0000259" key="13">
    <source>
        <dbReference type="Pfam" id="PF00278"/>
    </source>
</evidence>
<evidence type="ECO:0000259" key="14">
    <source>
        <dbReference type="Pfam" id="PF02784"/>
    </source>
</evidence>
<comment type="catalytic activity">
    <reaction evidence="10">
        <text>L-ornithine + H(+) = putrescine + CO2</text>
        <dbReference type="Rhea" id="RHEA:22964"/>
        <dbReference type="ChEBI" id="CHEBI:15378"/>
        <dbReference type="ChEBI" id="CHEBI:16526"/>
        <dbReference type="ChEBI" id="CHEBI:46911"/>
        <dbReference type="ChEBI" id="CHEBI:326268"/>
        <dbReference type="EC" id="4.1.1.17"/>
    </reaction>
</comment>
<reference evidence="16" key="2">
    <citation type="submission" date="2014-09" db="EMBL/GenBank/DDBJ databases">
        <authorList>
            <person name="Martin A.A."/>
        </authorList>
    </citation>
    <scope>NUCLEOTIDE SEQUENCE</scope>
    <source>
        <strain evidence="16">ED321</strain>
    </source>
</reference>
<dbReference type="Pfam" id="PF00278">
    <property type="entry name" value="Orn_DAP_Arg_deC"/>
    <property type="match status" value="1"/>
</dbReference>
<feature type="domain" description="Orn/DAP/Arg decarboxylase 2 N-terminal" evidence="14">
    <location>
        <begin position="53"/>
        <end position="291"/>
    </location>
</feature>
<evidence type="ECO:0000313" key="17">
    <source>
        <dbReference type="WBParaSite" id="SRAE_0000002000.1"/>
    </source>
</evidence>
<dbReference type="Gene3D" id="3.20.20.10">
    <property type="entry name" value="Alanine racemase"/>
    <property type="match status" value="1"/>
</dbReference>
<keyword evidence="5" id="KW-0456">Lyase</keyword>
<dbReference type="PRINTS" id="PR01182">
    <property type="entry name" value="ORNDCRBXLASE"/>
</dbReference>
<dbReference type="InterPro" id="IPR022643">
    <property type="entry name" value="De-COase2_C"/>
</dbReference>
<dbReference type="EMBL" id="LN609405">
    <property type="protein sequence ID" value="CEF60888.1"/>
    <property type="molecule type" value="Genomic_DNA"/>
</dbReference>
<dbReference type="RefSeq" id="XP_024500097.1">
    <property type="nucleotide sequence ID" value="XM_024645856.1"/>
</dbReference>
<dbReference type="OrthoDB" id="5034579at2759"/>
<dbReference type="AlphaFoldDB" id="A0A090MRM6"/>
<dbReference type="PRINTS" id="PR01179">
    <property type="entry name" value="ODADCRBXLASE"/>
</dbReference>
<dbReference type="GO" id="GO:0005737">
    <property type="term" value="C:cytoplasm"/>
    <property type="evidence" value="ECO:0007669"/>
    <property type="project" value="TreeGrafter"/>
</dbReference>
<dbReference type="FunFam" id="3.20.20.10:FF:000005">
    <property type="entry name" value="Ornithine decarboxylase"/>
    <property type="match status" value="1"/>
</dbReference>
<keyword evidence="4" id="KW-0620">Polyamine biosynthesis</keyword>
<proteinExistence type="inferred from homology"/>
<dbReference type="GO" id="GO:0033387">
    <property type="term" value="P:putrescine biosynthetic process from arginine, via ornithine"/>
    <property type="evidence" value="ECO:0007669"/>
    <property type="project" value="EnsemblMetazoa"/>
</dbReference>
<dbReference type="Gene3D" id="2.40.37.10">
    <property type="entry name" value="Lyase, Ornithine Decarboxylase, Chain A, domain 1"/>
    <property type="match status" value="1"/>
</dbReference>
<keyword evidence="16" id="KW-1185">Reference proteome</keyword>
<reference evidence="17" key="3">
    <citation type="submission" date="2020-12" db="UniProtKB">
        <authorList>
            <consortium name="WormBaseParasite"/>
        </authorList>
    </citation>
    <scope>IDENTIFICATION</scope>
</reference>
<dbReference type="EC" id="4.1.1.17" evidence="7"/>
<dbReference type="WBParaSite" id="SRAE_0000002000.1">
    <property type="protein sequence ID" value="SRAE_0000002000.1"/>
    <property type="gene ID" value="WBGene00255757"/>
</dbReference>
<evidence type="ECO:0000256" key="6">
    <source>
        <dbReference type="ARBA" id="ARBA00034115"/>
    </source>
</evidence>
<dbReference type="GO" id="GO:0004586">
    <property type="term" value="F:ornithine decarboxylase activity"/>
    <property type="evidence" value="ECO:0007669"/>
    <property type="project" value="UniProtKB-EC"/>
</dbReference>
<comment type="subunit">
    <text evidence="9">Homodimer. Only the dimer is catalytically active, as the active sites are constructed of residues from both monomers.</text>
</comment>
<evidence type="ECO:0000256" key="7">
    <source>
        <dbReference type="ARBA" id="ARBA00034138"/>
    </source>
</evidence>
<dbReference type="CTD" id="36373255"/>
<evidence type="ECO:0000313" key="18">
    <source>
        <dbReference type="WormBase" id="SRAE_0000002000"/>
    </source>
</evidence>
<feature type="domain" description="Orn/DAP/Arg decarboxylase 2 C-terminal" evidence="13">
    <location>
        <begin position="303"/>
        <end position="395"/>
    </location>
</feature>
<dbReference type="Pfam" id="PF02784">
    <property type="entry name" value="Orn_Arg_deC_N"/>
    <property type="match status" value="1"/>
</dbReference>
<dbReference type="SUPFAM" id="SSF50621">
    <property type="entry name" value="Alanine racemase C-terminal domain-like"/>
    <property type="match status" value="1"/>
</dbReference>
<dbReference type="InterPro" id="IPR000183">
    <property type="entry name" value="Orn/DAP/Arg_de-COase"/>
</dbReference>
<organism evidence="15">
    <name type="scientific">Strongyloides ratti</name>
    <name type="common">Parasitic roundworm</name>
    <dbReference type="NCBI Taxonomy" id="34506"/>
    <lineage>
        <taxon>Eukaryota</taxon>
        <taxon>Metazoa</taxon>
        <taxon>Ecdysozoa</taxon>
        <taxon>Nematoda</taxon>
        <taxon>Chromadorea</taxon>
        <taxon>Rhabditida</taxon>
        <taxon>Tylenchina</taxon>
        <taxon>Panagrolaimomorpha</taxon>
        <taxon>Strongyloidoidea</taxon>
        <taxon>Strongyloididae</taxon>
        <taxon>Strongyloides</taxon>
    </lineage>
</organism>
<comment type="pathway">
    <text evidence="6">Amine and polyamine biosynthesis; putrescine biosynthesis via L-ornithine pathway; putrescine from L-ornithine: step 1/1.</text>
</comment>
<evidence type="ECO:0000256" key="3">
    <source>
        <dbReference type="ARBA" id="ARBA00022898"/>
    </source>
</evidence>
<comment type="similarity">
    <text evidence="2 12">Belongs to the Orn/Lys/Arg decarboxylase class-II family.</text>
</comment>
<feature type="modified residue" description="N6-(pyridoxal phosphate)lysine" evidence="11">
    <location>
        <position position="77"/>
    </location>
</feature>
<feature type="active site" description="Proton donor" evidence="11">
    <location>
        <position position="368"/>
    </location>
</feature>
<evidence type="ECO:0000256" key="9">
    <source>
        <dbReference type="ARBA" id="ARBA00046672"/>
    </source>
</evidence>
<evidence type="ECO:0000256" key="10">
    <source>
        <dbReference type="ARBA" id="ARBA00049127"/>
    </source>
</evidence>
<dbReference type="InterPro" id="IPR002433">
    <property type="entry name" value="Orn_de-COase"/>
</dbReference>
<evidence type="ECO:0000256" key="12">
    <source>
        <dbReference type="RuleBase" id="RU003737"/>
    </source>
</evidence>
<dbReference type="InterPro" id="IPR022644">
    <property type="entry name" value="De-COase2_N"/>
</dbReference>
<dbReference type="InterPro" id="IPR029066">
    <property type="entry name" value="PLP-binding_barrel"/>
</dbReference>
<dbReference type="CDD" id="cd00622">
    <property type="entry name" value="PLPDE_III_ODC"/>
    <property type="match status" value="1"/>
</dbReference>
<evidence type="ECO:0000256" key="4">
    <source>
        <dbReference type="ARBA" id="ARBA00023115"/>
    </source>
</evidence>
<protein>
    <recommendedName>
        <fullName evidence="7">ornithine decarboxylase</fullName>
        <ecNumber evidence="7">4.1.1.17</ecNumber>
    </recommendedName>
</protein>
<evidence type="ECO:0000256" key="11">
    <source>
        <dbReference type="PIRSR" id="PIRSR600183-50"/>
    </source>
</evidence>
<sequence>MLDIAGNNVIFEILTDKKIAVYNGEVDNLKIAQKIATSKNTKNDDNPFIVMNLDTIIRKYNEFRQLLPRVKPFYAVKCNNDPILLKILSLLGTGFDCASKGEIEDIIKGDLATNNNIIYANPCKTKNFIIHARNSGIKMMTFDHEEELLKIASVYMDAELVIRIAVSDPTAQCPLNLKFGCDPVKEAPHLIEKAYALGVKVIGVSFHVGSGCNDPTAFKLAIQYARDLFDYGEKVGHKMTLLDIGGGFPGHDRAKTSFAVIASVIAPELDSLFPENCGVKIIAEPGRYFAASPSSVTVNVIAKSKVLASRITKNSDDNGKDGYMYYINDGVYGSFNCILFDHEHCYGFPLFEREGEPTFPTTIWGPTCDSLDQVEELTYLRELQEGDWIHYSAMGAYTTAAASTFNGFCKPKTYYVISESSWELLCKAI</sequence>
<dbReference type="InterPro" id="IPR022653">
    <property type="entry name" value="De-COase2_pyr-phos_BS"/>
</dbReference>
<dbReference type="Proteomes" id="UP000035682">
    <property type="component" value="Unplaced"/>
</dbReference>
<evidence type="ECO:0000256" key="5">
    <source>
        <dbReference type="ARBA" id="ARBA00023239"/>
    </source>
</evidence>
<comment type="cofactor">
    <cofactor evidence="1 11">
        <name>pyridoxal 5'-phosphate</name>
        <dbReference type="ChEBI" id="CHEBI:597326"/>
    </cofactor>
</comment>
<dbReference type="GeneID" id="36373255"/>
<evidence type="ECO:0000313" key="16">
    <source>
        <dbReference type="Proteomes" id="UP000035682"/>
    </source>
</evidence>
<dbReference type="PANTHER" id="PTHR11482:SF6">
    <property type="entry name" value="ORNITHINE DECARBOXYLASE 1-RELATED"/>
    <property type="match status" value="1"/>
</dbReference>
<dbReference type="WormBase" id="SRAE_0000002000">
    <property type="protein sequence ID" value="SRP01237"/>
    <property type="gene ID" value="WBGene00255757"/>
</dbReference>
<dbReference type="OMA" id="SFFVCDL"/>
<name>A0A090MRM6_STRRB</name>
<evidence type="ECO:0000313" key="15">
    <source>
        <dbReference type="EMBL" id="CEF60888.1"/>
    </source>
</evidence>
<evidence type="ECO:0000256" key="2">
    <source>
        <dbReference type="ARBA" id="ARBA00008872"/>
    </source>
</evidence>
<dbReference type="SUPFAM" id="SSF51419">
    <property type="entry name" value="PLP-binding barrel"/>
    <property type="match status" value="1"/>
</dbReference>
<dbReference type="PANTHER" id="PTHR11482">
    <property type="entry name" value="ARGININE/DIAMINOPIMELATE/ORNITHINE DECARBOXYLASE"/>
    <property type="match status" value="1"/>
</dbReference>
<dbReference type="PROSITE" id="PS00878">
    <property type="entry name" value="ODR_DC_2_1"/>
    <property type="match status" value="1"/>
</dbReference>